<gene>
    <name evidence="2" type="ORF">BA20089_02725</name>
</gene>
<dbReference type="AlphaFoldDB" id="A0AAD0A9M2"/>
<name>A0AAD0A9M2_9BIFI</name>
<protein>
    <submittedName>
        <fullName evidence="2">Phosphoribosylglycinamide synthetase</fullName>
    </submittedName>
</protein>
<dbReference type="Proteomes" id="UP000224056">
    <property type="component" value="Chromosome"/>
</dbReference>
<feature type="region of interest" description="Disordered" evidence="1">
    <location>
        <begin position="159"/>
        <end position="196"/>
    </location>
</feature>
<evidence type="ECO:0000256" key="1">
    <source>
        <dbReference type="SAM" id="MobiDB-lite"/>
    </source>
</evidence>
<sequence>MDRLRQGAGAAVNEKIEELFQREHDNPRIWLRVASERLSLLRYVFLVQIEDGIPDADQRSCLEYADAVLIGWPDEHADDVYDLDQDQLNQVRHDITVMEERVPVFRKQEQEGRIADLSDSLIAITGCVAQVRQAYQPGFPLPTYSEIRRVVQEEWNADMERIDPDRVNPSAEQMRQEAESENEENASEARREGEQA</sequence>
<dbReference type="EMBL" id="CP017696">
    <property type="protein sequence ID" value="ATO41189.1"/>
    <property type="molecule type" value="Genomic_DNA"/>
</dbReference>
<proteinExistence type="predicted"/>
<evidence type="ECO:0000313" key="3">
    <source>
        <dbReference type="Proteomes" id="UP000224056"/>
    </source>
</evidence>
<reference evidence="2 3" key="1">
    <citation type="submission" date="2016-10" db="EMBL/GenBank/DDBJ databases">
        <title>The whole genome sequencing and assembly of B. asteroides DSM 20089 strain.</title>
        <authorList>
            <person name="Lee Y.-J."/>
            <person name="Park M.-K."/>
            <person name="Yi H."/>
            <person name="Bahn Y.-S."/>
            <person name="Kim J.F."/>
            <person name="Lee D.-W."/>
        </authorList>
    </citation>
    <scope>NUCLEOTIDE SEQUENCE [LARGE SCALE GENOMIC DNA]</scope>
    <source>
        <strain evidence="2 3">DSM 20089</strain>
    </source>
</reference>
<feature type="compositionally biased region" description="Basic and acidic residues" evidence="1">
    <location>
        <begin position="187"/>
        <end position="196"/>
    </location>
</feature>
<accession>A0AAD0A9M2</accession>
<organism evidence="2 3">
    <name type="scientific">Bifidobacterium asteroides DSM 20089</name>
    <dbReference type="NCBI Taxonomy" id="1437594"/>
    <lineage>
        <taxon>Bacteria</taxon>
        <taxon>Bacillati</taxon>
        <taxon>Actinomycetota</taxon>
        <taxon>Actinomycetes</taxon>
        <taxon>Bifidobacteriales</taxon>
        <taxon>Bifidobacteriaceae</taxon>
        <taxon>Bifidobacterium</taxon>
    </lineage>
</organism>
<evidence type="ECO:0000313" key="2">
    <source>
        <dbReference type="EMBL" id="ATO41189.1"/>
    </source>
</evidence>